<name>A0A146I737_9EUKA</name>
<feature type="transmembrane region" description="Helical" evidence="1">
    <location>
        <begin position="38"/>
        <end position="56"/>
    </location>
</feature>
<keyword evidence="2" id="KW-0496">Mitochondrion</keyword>
<dbReference type="EMBL" id="AP015014">
    <property type="protein sequence ID" value="BAU71456.1"/>
    <property type="molecule type" value="Genomic_DNA"/>
</dbReference>
<protein>
    <submittedName>
        <fullName evidence="2">Uncharacterized protein</fullName>
    </submittedName>
</protein>
<keyword evidence="1" id="KW-1133">Transmembrane helix</keyword>
<sequence length="135" mass="15841">MTLCTNLLRYFVTKLSPIKKDLFFPPGKEGVQKKTVRFFWLPGGHLLFPLGIRLFSVPKKKRRKKRPLFSLREKRGRRKKALFFPWGGKKRSKEKNVLFFSFGEKKAATFGGPNFFYRPVFGGPPRSTELFHFII</sequence>
<evidence type="ECO:0000256" key="1">
    <source>
        <dbReference type="SAM" id="Phobius"/>
    </source>
</evidence>
<keyword evidence="1" id="KW-0812">Transmembrane</keyword>
<evidence type="ECO:0000313" key="2">
    <source>
        <dbReference type="EMBL" id="BAU71456.1"/>
    </source>
</evidence>
<geneLocation type="mitochondrion" evidence="2"/>
<dbReference type="RefSeq" id="YP_009245604.1">
    <property type="nucleotide sequence ID" value="NC_029886.1"/>
</dbReference>
<gene>
    <name evidence="2" type="primary">orf151</name>
</gene>
<organism evidence="2">
    <name type="scientific">Diphylleia rotans</name>
    <dbReference type="NCBI Taxonomy" id="190327"/>
    <lineage>
        <taxon>Eukaryota</taxon>
        <taxon>CRuMs</taxon>
        <taxon>Collodictyonidae</taxon>
        <taxon>Diphylleia</taxon>
    </lineage>
</organism>
<dbReference type="GeneID" id="27217938"/>
<proteinExistence type="predicted"/>
<reference evidence="2" key="1">
    <citation type="submission" date="2015-10" db="EMBL/GenBank/DDBJ databases">
        <title>The mitochondrial genome of Diphylleia rotans.</title>
        <authorList>
            <person name="Kamikawa R."/>
            <person name="Roger A.J."/>
        </authorList>
    </citation>
    <scope>NUCLEOTIDE SEQUENCE</scope>
    <source>
        <strain evidence="2">NIES-3764</strain>
    </source>
</reference>
<dbReference type="AlphaFoldDB" id="A0A146I737"/>
<accession>A0A146I737</accession>
<keyword evidence="1" id="KW-0472">Membrane</keyword>